<evidence type="ECO:0000313" key="2">
    <source>
        <dbReference type="Proteomes" id="UP000182569"/>
    </source>
</evidence>
<name>A0A1J0GGC2_9CLOT</name>
<dbReference type="STRING" id="1552.A7L45_09855"/>
<proteinExistence type="predicted"/>
<sequence>MVELPYSKHQEEYYDILHGLLENPKYPKLTKLNDLSPLRNKSLEEIKEIRKIRSNLKRVSFRSDEVLNKQYNNFRIAYWKKRANLIESSLGK</sequence>
<reference evidence="2" key="1">
    <citation type="journal article" date="2016" name="Front. Microbiol.">
        <title>Complete Genome Sequence of Clostridium estertheticum DSM 8809, a Microbe Identified in Spoiled Vacuum Packed Beef.</title>
        <authorList>
            <person name="Yu Z."/>
            <person name="Gunn L."/>
            <person name="Brennan E."/>
            <person name="Reid R."/>
            <person name="Wall P.G."/>
            <person name="Gaora O.P."/>
            <person name="Hurley D."/>
            <person name="Bolton D."/>
            <person name="Fanning S."/>
        </authorList>
    </citation>
    <scope>NUCLEOTIDE SEQUENCE [LARGE SCALE GENOMIC DNA]</scope>
    <source>
        <strain evidence="2">DSM 8809</strain>
    </source>
</reference>
<organism evidence="1 2">
    <name type="scientific">Clostridium estertheticum subsp. estertheticum</name>
    <dbReference type="NCBI Taxonomy" id="1552"/>
    <lineage>
        <taxon>Bacteria</taxon>
        <taxon>Bacillati</taxon>
        <taxon>Bacillota</taxon>
        <taxon>Clostridia</taxon>
        <taxon>Eubacteriales</taxon>
        <taxon>Clostridiaceae</taxon>
        <taxon>Clostridium</taxon>
    </lineage>
</organism>
<dbReference type="EMBL" id="CP015756">
    <property type="protein sequence ID" value="APC40347.1"/>
    <property type="molecule type" value="Genomic_DNA"/>
</dbReference>
<protein>
    <submittedName>
        <fullName evidence="1">Uncharacterized protein</fullName>
    </submittedName>
</protein>
<dbReference type="KEGG" id="ceu:A7L45_09855"/>
<gene>
    <name evidence="1" type="ORF">A7L45_09855</name>
</gene>
<dbReference type="Proteomes" id="UP000182569">
    <property type="component" value="Chromosome"/>
</dbReference>
<dbReference type="AlphaFoldDB" id="A0A1J0GGC2"/>
<evidence type="ECO:0000313" key="1">
    <source>
        <dbReference type="EMBL" id="APC40347.1"/>
    </source>
</evidence>
<keyword evidence="2" id="KW-1185">Reference proteome</keyword>
<accession>A0A1J0GGC2</accession>